<gene>
    <name evidence="2" type="ORF">HQN59_18225</name>
</gene>
<organism evidence="2 3">
    <name type="scientific">Piscinibacter koreensis</name>
    <dbReference type="NCBI Taxonomy" id="2742824"/>
    <lineage>
        <taxon>Bacteria</taxon>
        <taxon>Pseudomonadati</taxon>
        <taxon>Pseudomonadota</taxon>
        <taxon>Betaproteobacteria</taxon>
        <taxon>Burkholderiales</taxon>
        <taxon>Sphaerotilaceae</taxon>
        <taxon>Piscinibacter</taxon>
    </lineage>
</organism>
<dbReference type="EMBL" id="JABWMJ010000009">
    <property type="protein sequence ID" value="NUZ07704.1"/>
    <property type="molecule type" value="Genomic_DNA"/>
</dbReference>
<dbReference type="AlphaFoldDB" id="A0A7Y6NQZ9"/>
<sequence length="373" mass="42146">MGIIDDRDVDLCALRARFGRWLQGRPGMARAEVRSLCHASSANGFSNETYRLVVAEPGQTEQTLILRLPPSRTGFFPDYDIARQYAFMQQLEGEAGLRLAPCRWLELDPAALGRPFFVTDFIAGEVAGDNPCYVREGWIVDATAEQRRRLWDGSVAQLAQLARVRWQGDRLRALDWPDRSRPRLQQHLDHWTALAAWGRAQLPNAGDDVPMAELARWLERHRPAEDLAGVVWGDSRFGNVIYRGFEPAALLDWELAVIGDPMIDLAYMLFHVFLMQLYHGDSETTPRRLSGFRGDAETVAAYCEATGRTPRDYRYYWLFNAYKMLCIWQCKAALMLRTGTWDLGQALECAAGGRLRPHIGAVLAGGPDAAYLR</sequence>
<comment type="caution">
    <text evidence="2">The sequence shown here is derived from an EMBL/GenBank/DDBJ whole genome shotgun (WGS) entry which is preliminary data.</text>
</comment>
<dbReference type="CDD" id="cd05154">
    <property type="entry name" value="ACAD10_11_N-like"/>
    <property type="match status" value="1"/>
</dbReference>
<dbReference type="InterPro" id="IPR002575">
    <property type="entry name" value="Aminoglycoside_PTrfase"/>
</dbReference>
<dbReference type="Pfam" id="PF01636">
    <property type="entry name" value="APH"/>
    <property type="match status" value="1"/>
</dbReference>
<evidence type="ECO:0000313" key="3">
    <source>
        <dbReference type="Proteomes" id="UP000529637"/>
    </source>
</evidence>
<dbReference type="RefSeq" id="WP_176070555.1">
    <property type="nucleotide sequence ID" value="NZ_JABWMJ010000009.1"/>
</dbReference>
<dbReference type="Gene3D" id="3.30.200.20">
    <property type="entry name" value="Phosphorylase Kinase, domain 1"/>
    <property type="match status" value="1"/>
</dbReference>
<evidence type="ECO:0000259" key="1">
    <source>
        <dbReference type="Pfam" id="PF01636"/>
    </source>
</evidence>
<dbReference type="PANTHER" id="PTHR21310">
    <property type="entry name" value="AMINOGLYCOSIDE PHOSPHOTRANSFERASE-RELATED-RELATED"/>
    <property type="match status" value="1"/>
</dbReference>
<dbReference type="InterPro" id="IPR011009">
    <property type="entry name" value="Kinase-like_dom_sf"/>
</dbReference>
<dbReference type="InterPro" id="IPR051678">
    <property type="entry name" value="AGP_Transferase"/>
</dbReference>
<keyword evidence="3" id="KW-1185">Reference proteome</keyword>
<dbReference type="PANTHER" id="PTHR21310:SF40">
    <property type="entry name" value="AMINOGLYCOSIDE PHOSPHOTRANSFERASE DOMAIN-CONTAINING PROTEIN-RELATED"/>
    <property type="match status" value="1"/>
</dbReference>
<dbReference type="Gene3D" id="3.90.1200.10">
    <property type="match status" value="1"/>
</dbReference>
<accession>A0A7Y6NQZ9</accession>
<evidence type="ECO:0000313" key="2">
    <source>
        <dbReference type="EMBL" id="NUZ07704.1"/>
    </source>
</evidence>
<dbReference type="GO" id="GO:0016740">
    <property type="term" value="F:transferase activity"/>
    <property type="evidence" value="ECO:0007669"/>
    <property type="project" value="UniProtKB-KW"/>
</dbReference>
<proteinExistence type="predicted"/>
<dbReference type="SUPFAM" id="SSF56112">
    <property type="entry name" value="Protein kinase-like (PK-like)"/>
    <property type="match status" value="1"/>
</dbReference>
<keyword evidence="2" id="KW-0808">Transferase</keyword>
<protein>
    <submittedName>
        <fullName evidence="2">Phosphotransferase family protein</fullName>
    </submittedName>
</protein>
<feature type="domain" description="Aminoglycoside phosphotransferase" evidence="1">
    <location>
        <begin position="43"/>
        <end position="275"/>
    </location>
</feature>
<dbReference type="Proteomes" id="UP000529637">
    <property type="component" value="Unassembled WGS sequence"/>
</dbReference>
<name>A0A7Y6NQZ9_9BURK</name>
<reference evidence="2 3" key="1">
    <citation type="submission" date="2020-06" db="EMBL/GenBank/DDBJ databases">
        <title>Schlegella sp. ID0723 isolated from air conditioner.</title>
        <authorList>
            <person name="Kim D.Y."/>
            <person name="Kim D.-U."/>
        </authorList>
    </citation>
    <scope>NUCLEOTIDE SEQUENCE [LARGE SCALE GENOMIC DNA]</scope>
    <source>
        <strain evidence="2 3">ID0723</strain>
    </source>
</reference>
<dbReference type="InterPro" id="IPR041726">
    <property type="entry name" value="ACAD10_11_N"/>
</dbReference>